<keyword evidence="11 14" id="KW-0100">Branched-chain amino acid biosynthesis</keyword>
<keyword evidence="8 14" id="KW-0479">Metal-binding</keyword>
<dbReference type="GO" id="GO:0016853">
    <property type="term" value="F:isomerase activity"/>
    <property type="evidence" value="ECO:0007669"/>
    <property type="project" value="UniProtKB-KW"/>
</dbReference>
<accession>A0A2A5WIC3</accession>
<dbReference type="PANTHER" id="PTHR21371:SF1">
    <property type="entry name" value="KETOL-ACID REDUCTOISOMERASE, MITOCHONDRIAL"/>
    <property type="match status" value="1"/>
</dbReference>
<dbReference type="GO" id="GO:0009099">
    <property type="term" value="P:L-valine biosynthetic process"/>
    <property type="evidence" value="ECO:0007669"/>
    <property type="project" value="UniProtKB-UniRule"/>
</dbReference>
<dbReference type="PROSITE" id="PS51850">
    <property type="entry name" value="KARI_N"/>
    <property type="match status" value="1"/>
</dbReference>
<dbReference type="GO" id="GO:0046872">
    <property type="term" value="F:metal ion binding"/>
    <property type="evidence" value="ECO:0007669"/>
    <property type="project" value="UniProtKB-UniRule"/>
</dbReference>
<dbReference type="Proteomes" id="UP000219327">
    <property type="component" value="Unassembled WGS sequence"/>
</dbReference>
<dbReference type="Gene3D" id="3.40.50.720">
    <property type="entry name" value="NAD(P)-binding Rossmann-like Domain"/>
    <property type="match status" value="1"/>
</dbReference>
<evidence type="ECO:0000256" key="11">
    <source>
        <dbReference type="ARBA" id="ARBA00023304"/>
    </source>
</evidence>
<evidence type="ECO:0000259" key="15">
    <source>
        <dbReference type="PROSITE" id="PS51850"/>
    </source>
</evidence>
<evidence type="ECO:0000256" key="5">
    <source>
        <dbReference type="ARBA" id="ARBA00013102"/>
    </source>
</evidence>
<evidence type="ECO:0000313" key="17">
    <source>
        <dbReference type="EMBL" id="PDH36181.1"/>
    </source>
</evidence>
<evidence type="ECO:0000256" key="9">
    <source>
        <dbReference type="ARBA" id="ARBA00022842"/>
    </source>
</evidence>
<evidence type="ECO:0000256" key="6">
    <source>
        <dbReference type="ARBA" id="ARBA00015731"/>
    </source>
</evidence>
<keyword evidence="17" id="KW-0413">Isomerase</keyword>
<dbReference type="PROSITE" id="PS51851">
    <property type="entry name" value="KARI_C"/>
    <property type="match status" value="1"/>
</dbReference>
<evidence type="ECO:0000313" key="18">
    <source>
        <dbReference type="Proteomes" id="UP000219327"/>
    </source>
</evidence>
<dbReference type="InterPro" id="IPR013023">
    <property type="entry name" value="KARI"/>
</dbReference>
<proteinExistence type="inferred from homology"/>
<comment type="pathway">
    <text evidence="2">Amino-acid biosynthesis; L-valine biosynthesis; L-valine from pyruvate: step 2/4.</text>
</comment>
<dbReference type="InterPro" id="IPR013328">
    <property type="entry name" value="6PGD_dom2"/>
</dbReference>
<comment type="similarity">
    <text evidence="4 14">Belongs to the ketol-acid reductoisomerase family.</text>
</comment>
<dbReference type="EC" id="1.1.1.86" evidence="5"/>
<dbReference type="AlphaFoldDB" id="A0A2A5WIC3"/>
<dbReference type="GO" id="GO:0009097">
    <property type="term" value="P:isoleucine biosynthetic process"/>
    <property type="evidence" value="ECO:0007669"/>
    <property type="project" value="UniProtKB-UniRule"/>
</dbReference>
<dbReference type="SUPFAM" id="SSF48179">
    <property type="entry name" value="6-phosphogluconate dehydrogenase C-terminal domain-like"/>
    <property type="match status" value="1"/>
</dbReference>
<name>A0A2A5WIC3_9GAMM</name>
<dbReference type="GO" id="GO:0004455">
    <property type="term" value="F:ketol-acid reductoisomerase activity"/>
    <property type="evidence" value="ECO:0007669"/>
    <property type="project" value="UniProtKB-UniRule"/>
</dbReference>
<evidence type="ECO:0000256" key="2">
    <source>
        <dbReference type="ARBA" id="ARBA00004864"/>
    </source>
</evidence>
<protein>
    <recommendedName>
        <fullName evidence="6">Ketol-acid reductoisomerase (NADP(+))</fullName>
        <ecNumber evidence="5">1.1.1.86</ecNumber>
    </recommendedName>
    <alternativeName>
        <fullName evidence="12">Acetohydroxy-acid isomeroreductase</fullName>
    </alternativeName>
</protein>
<dbReference type="InterPro" id="IPR000506">
    <property type="entry name" value="KARI_C"/>
</dbReference>
<sequence>MSLDFDSQVFTKDVITVADGKESVVKGGRHLFDTVREVFADVNQVGVIGWGSQGPAQAQNLRDTLQGSTPVKIGLRPGSSSVAEAEAAGFTRENGTLGDMMEVVAESDMVLLLISDAAQTQLYGDIFAAMKPGSTLGLSHGFLLGHLDSVGEAFPDNINVIAVCPKGMGPSVRRLYVQGEEVNGAGINSSFAVHQDVDGKATDYALAWAIGVGSPYCFQTTLESEYKSDIFGERGILLGGAHGVVEALYYRYRAEGMSQDDAFVQTAESVTGPISKIISHEGILAVYESLEGDDRAAFEKAYVASYMPAKEILQEIYDDVACGNEIRSVVAASNRYDEFPMGKIDGTEMWVVGEEVRKQRVEDEIPLNPVTAGVYCATMMAQIDVLLRAGHPYSEIVNESVIECVDSLNPYMHFNGISYMIDNCSNTARLGARKWAARFDYILKQQAFTAMDSNEPLDFKLMDDFRGHPIHHVLSVVSEMRPSVDISLG</sequence>
<evidence type="ECO:0000256" key="8">
    <source>
        <dbReference type="ARBA" id="ARBA00022723"/>
    </source>
</evidence>
<feature type="binding site" evidence="14">
    <location>
        <position position="229"/>
    </location>
    <ligand>
        <name>Mg(2+)</name>
        <dbReference type="ChEBI" id="CHEBI:18420"/>
        <label>1</label>
    </ligand>
</feature>
<feature type="binding site" evidence="14">
    <location>
        <position position="233"/>
    </location>
    <ligand>
        <name>Mg(2+)</name>
        <dbReference type="ChEBI" id="CHEBI:18420"/>
        <label>1</label>
    </ligand>
</feature>
<dbReference type="Pfam" id="PF07991">
    <property type="entry name" value="KARI_N"/>
    <property type="match status" value="1"/>
</dbReference>
<comment type="caution">
    <text evidence="14">Lacks conserved residue(s) required for the propagation of feature annotation.</text>
</comment>
<evidence type="ECO:0000256" key="14">
    <source>
        <dbReference type="PROSITE-ProRule" id="PRU01198"/>
    </source>
</evidence>
<dbReference type="PANTHER" id="PTHR21371">
    <property type="entry name" value="KETOL-ACID REDUCTOISOMERASE, MITOCHONDRIAL"/>
    <property type="match status" value="1"/>
</dbReference>
<gene>
    <name evidence="17" type="ORF">CNE99_10090</name>
</gene>
<dbReference type="InterPro" id="IPR013116">
    <property type="entry name" value="KARI_N"/>
</dbReference>
<reference evidence="17 18" key="1">
    <citation type="submission" date="2017-08" db="EMBL/GenBank/DDBJ databases">
        <title>Fine stratification of microbial communities through a metagenomic profile of the photic zone.</title>
        <authorList>
            <person name="Haro-Moreno J.M."/>
            <person name="Lopez-Perez M."/>
            <person name="De La Torre J."/>
            <person name="Picazo A."/>
            <person name="Camacho A."/>
            <person name="Rodriguez-Valera F."/>
        </authorList>
    </citation>
    <scope>NUCLEOTIDE SEQUENCE [LARGE SCALE GENOMIC DNA]</scope>
    <source>
        <strain evidence="17">MED-G24</strain>
    </source>
</reference>
<dbReference type="InterPro" id="IPR008927">
    <property type="entry name" value="6-PGluconate_DH-like_C_sf"/>
</dbReference>
<evidence type="ECO:0000256" key="10">
    <source>
        <dbReference type="ARBA" id="ARBA00023002"/>
    </source>
</evidence>
<evidence type="ECO:0000256" key="7">
    <source>
        <dbReference type="ARBA" id="ARBA00022605"/>
    </source>
</evidence>
<keyword evidence="10 14" id="KW-0560">Oxidoreductase</keyword>
<feature type="domain" description="KARI N-terminal Rossmann" evidence="15">
    <location>
        <begin position="25"/>
        <end position="224"/>
    </location>
</feature>
<evidence type="ECO:0000256" key="13">
    <source>
        <dbReference type="ARBA" id="ARBA00049021"/>
    </source>
</evidence>
<keyword evidence="7 14" id="KW-0028">Amino-acid biosynthesis</keyword>
<evidence type="ECO:0000256" key="12">
    <source>
        <dbReference type="ARBA" id="ARBA00032744"/>
    </source>
</evidence>
<feature type="binding site" evidence="14">
    <location>
        <position position="229"/>
    </location>
    <ligand>
        <name>Mg(2+)</name>
        <dbReference type="ChEBI" id="CHEBI:18420"/>
        <label>2</label>
    </ligand>
</feature>
<comment type="cofactor">
    <cofactor evidence="1">
        <name>Mg(2+)</name>
        <dbReference type="ChEBI" id="CHEBI:18420"/>
    </cofactor>
</comment>
<comment type="catalytic activity">
    <reaction evidence="13">
        <text>(2R)-2,3-dihydroxy-3-methylbutanoate + NADP(+) = (2S)-2-acetolactate + NADPH + H(+)</text>
        <dbReference type="Rhea" id="RHEA:22068"/>
        <dbReference type="ChEBI" id="CHEBI:15378"/>
        <dbReference type="ChEBI" id="CHEBI:49072"/>
        <dbReference type="ChEBI" id="CHEBI:57783"/>
        <dbReference type="ChEBI" id="CHEBI:58349"/>
        <dbReference type="ChEBI" id="CHEBI:58476"/>
        <dbReference type="EC" id="1.1.1.86"/>
    </reaction>
</comment>
<dbReference type="InterPro" id="IPR036291">
    <property type="entry name" value="NAD(P)-bd_dom_sf"/>
</dbReference>
<evidence type="ECO:0000256" key="3">
    <source>
        <dbReference type="ARBA" id="ARBA00004885"/>
    </source>
</evidence>
<evidence type="ECO:0000256" key="1">
    <source>
        <dbReference type="ARBA" id="ARBA00001946"/>
    </source>
</evidence>
<dbReference type="UniPathway" id="UPA00049">
    <property type="reaction ID" value="UER00060"/>
</dbReference>
<dbReference type="EMBL" id="NTKD01000073">
    <property type="protein sequence ID" value="PDH36181.1"/>
    <property type="molecule type" value="Genomic_DNA"/>
</dbReference>
<feature type="domain" description="KARI C-terminal knotted" evidence="16">
    <location>
        <begin position="221"/>
        <end position="363"/>
    </location>
</feature>
<comment type="pathway">
    <text evidence="3">Amino-acid biosynthesis; L-isoleucine biosynthesis; L-isoleucine from 2-oxobutanoate: step 2/4.</text>
</comment>
<organism evidence="17 18">
    <name type="scientific">OM182 bacterium MED-G24</name>
    <dbReference type="NCBI Taxonomy" id="1986255"/>
    <lineage>
        <taxon>Bacteria</taxon>
        <taxon>Pseudomonadati</taxon>
        <taxon>Pseudomonadota</taxon>
        <taxon>Gammaproteobacteria</taxon>
        <taxon>OMG group</taxon>
        <taxon>OM182 clade</taxon>
    </lineage>
</organism>
<comment type="caution">
    <text evidence="17">The sequence shown here is derived from an EMBL/GenBank/DDBJ whole genome shotgun (WGS) entry which is preliminary data.</text>
</comment>
<evidence type="ECO:0000259" key="16">
    <source>
        <dbReference type="PROSITE" id="PS51851"/>
    </source>
</evidence>
<dbReference type="Gene3D" id="1.10.1040.10">
    <property type="entry name" value="N-(1-d-carboxylethyl)-l-norvaline Dehydrogenase, domain 2"/>
    <property type="match status" value="1"/>
</dbReference>
<dbReference type="Pfam" id="PF01450">
    <property type="entry name" value="KARI_C"/>
    <property type="match status" value="2"/>
</dbReference>
<dbReference type="UniPathway" id="UPA00047">
    <property type="reaction ID" value="UER00056"/>
</dbReference>
<keyword evidence="9 14" id="KW-0460">Magnesium</keyword>
<evidence type="ECO:0000256" key="4">
    <source>
        <dbReference type="ARBA" id="ARBA00010318"/>
    </source>
</evidence>
<dbReference type="SUPFAM" id="SSF51735">
    <property type="entry name" value="NAD(P)-binding Rossmann-fold domains"/>
    <property type="match status" value="1"/>
</dbReference>